<dbReference type="InterPro" id="IPR027463">
    <property type="entry name" value="AcrB_DN_DC_subdom"/>
</dbReference>
<dbReference type="Gene3D" id="3.30.70.1430">
    <property type="entry name" value="Multidrug efflux transporter AcrB pore domain"/>
    <property type="match status" value="2"/>
</dbReference>
<dbReference type="SUPFAM" id="SSF82714">
    <property type="entry name" value="Multidrug efflux transporter AcrB TolC docking domain, DN and DC subdomains"/>
    <property type="match status" value="2"/>
</dbReference>
<dbReference type="SUPFAM" id="SSF82866">
    <property type="entry name" value="Multidrug efflux transporter AcrB transmembrane domain"/>
    <property type="match status" value="2"/>
</dbReference>
<evidence type="ECO:0000313" key="3">
    <source>
        <dbReference type="Proteomes" id="UP000199169"/>
    </source>
</evidence>
<dbReference type="InterPro" id="IPR001036">
    <property type="entry name" value="Acrflvin-R"/>
</dbReference>
<feature type="transmembrane region" description="Helical" evidence="1">
    <location>
        <begin position="911"/>
        <end position="929"/>
    </location>
</feature>
<dbReference type="PANTHER" id="PTHR32063:SF16">
    <property type="entry name" value="CATION EFFLUX SYSTEM (ACRB_ACRD_ACRF FAMILY)"/>
    <property type="match status" value="1"/>
</dbReference>
<feature type="transmembrane region" description="Helical" evidence="1">
    <location>
        <begin position="478"/>
        <end position="501"/>
    </location>
</feature>
<dbReference type="Gene3D" id="3.30.70.1320">
    <property type="entry name" value="Multidrug efflux transporter AcrB pore domain like"/>
    <property type="match status" value="1"/>
</dbReference>
<feature type="transmembrane region" description="Helical" evidence="1">
    <location>
        <begin position="451"/>
        <end position="472"/>
    </location>
</feature>
<dbReference type="STRING" id="1860102.ACCAA_10091"/>
<protein>
    <submittedName>
        <fullName evidence="2">Acriflavin resistance protein</fullName>
    </submittedName>
</protein>
<keyword evidence="1" id="KW-0472">Membrane</keyword>
<dbReference type="Gene3D" id="1.20.1640.10">
    <property type="entry name" value="Multidrug efflux transporter AcrB transmembrane domain"/>
    <property type="match status" value="2"/>
</dbReference>
<dbReference type="GO" id="GO:0042910">
    <property type="term" value="F:xenobiotic transmembrane transporter activity"/>
    <property type="evidence" value="ECO:0007669"/>
    <property type="project" value="TreeGrafter"/>
</dbReference>
<dbReference type="Pfam" id="PF00873">
    <property type="entry name" value="ACR_tran"/>
    <property type="match status" value="2"/>
</dbReference>
<feature type="transmembrane region" description="Helical" evidence="1">
    <location>
        <begin position="1038"/>
        <end position="1061"/>
    </location>
</feature>
<feature type="transmembrane region" description="Helical" evidence="1">
    <location>
        <begin position="374"/>
        <end position="394"/>
    </location>
</feature>
<dbReference type="PANTHER" id="PTHR32063">
    <property type="match status" value="1"/>
</dbReference>
<keyword evidence="1" id="KW-0812">Transmembrane</keyword>
<keyword evidence="1" id="KW-1133">Transmembrane helix</keyword>
<evidence type="ECO:0000256" key="1">
    <source>
        <dbReference type="SAM" id="Phobius"/>
    </source>
</evidence>
<organism evidence="2 3">
    <name type="scientific">Candidatus Accumulibacter aalborgensis</name>
    <dbReference type="NCBI Taxonomy" id="1860102"/>
    <lineage>
        <taxon>Bacteria</taxon>
        <taxon>Pseudomonadati</taxon>
        <taxon>Pseudomonadota</taxon>
        <taxon>Betaproteobacteria</taxon>
        <taxon>Candidatus Accumulibacter</taxon>
    </lineage>
</organism>
<dbReference type="Proteomes" id="UP000199169">
    <property type="component" value="Unassembled WGS sequence"/>
</dbReference>
<feature type="transmembrane region" description="Helical" evidence="1">
    <location>
        <begin position="400"/>
        <end position="420"/>
    </location>
</feature>
<keyword evidence="3" id="KW-1185">Reference proteome</keyword>
<dbReference type="PRINTS" id="PR00702">
    <property type="entry name" value="ACRIFLAVINRP"/>
</dbReference>
<dbReference type="SUPFAM" id="SSF82693">
    <property type="entry name" value="Multidrug efflux transporter AcrB pore domain, PN1, PN2, PC1 and PC2 subdomains"/>
    <property type="match status" value="3"/>
</dbReference>
<feature type="transmembrane region" description="Helical" evidence="1">
    <location>
        <begin position="348"/>
        <end position="367"/>
    </location>
</feature>
<proteinExistence type="predicted"/>
<gene>
    <name evidence="2" type="ORF">ACCAA_10091</name>
</gene>
<feature type="transmembrane region" description="Helical" evidence="1">
    <location>
        <begin position="545"/>
        <end position="567"/>
    </location>
</feature>
<evidence type="ECO:0000313" key="2">
    <source>
        <dbReference type="EMBL" id="SBT03143.1"/>
    </source>
</evidence>
<accession>A0A1A8XGT0</accession>
<feature type="transmembrane region" description="Helical" evidence="1">
    <location>
        <begin position="936"/>
        <end position="956"/>
    </location>
</feature>
<dbReference type="GO" id="GO:0005886">
    <property type="term" value="C:plasma membrane"/>
    <property type="evidence" value="ECO:0007669"/>
    <property type="project" value="TreeGrafter"/>
</dbReference>
<dbReference type="AlphaFoldDB" id="A0A1A8XGT0"/>
<name>A0A1A8XGT0_9PROT</name>
<dbReference type="EMBL" id="FLQX01000001">
    <property type="protein sequence ID" value="SBT03143.1"/>
    <property type="molecule type" value="Genomic_DNA"/>
</dbReference>
<dbReference type="Gene3D" id="3.30.70.1440">
    <property type="entry name" value="Multidrug efflux transporter AcrB pore domain"/>
    <property type="match status" value="1"/>
</dbReference>
<reference evidence="2 3" key="1">
    <citation type="submission" date="2016-06" db="EMBL/GenBank/DDBJ databases">
        <authorList>
            <person name="Kjaerup R.B."/>
            <person name="Dalgaard T.S."/>
            <person name="Juul-Madsen H.R."/>
        </authorList>
    </citation>
    <scope>NUCLEOTIDE SEQUENCE [LARGE SCALE GENOMIC DNA]</scope>
    <source>
        <strain evidence="2">3</strain>
    </source>
</reference>
<feature type="transmembrane region" description="Helical" evidence="1">
    <location>
        <begin position="1004"/>
        <end position="1026"/>
    </location>
</feature>
<dbReference type="Gene3D" id="3.30.2090.10">
    <property type="entry name" value="Multidrug efflux transporter AcrB TolC docking domain, DN and DC subdomains"/>
    <property type="match status" value="2"/>
</dbReference>
<sequence length="1067" mass="114984">MGVSGRIARLFASSQMTPLLALVALLMGLFATLVTPREEEPQIDVTMADVFIPFPGASVRDVENLVATPAEQVLSRMSGIEHVYSLSRPGMAVVTVQFAVGVKYNDAVVRLYDTVNSHRDWLAPNLGVLEPTIKPEGIDDVPIVALTFWTADPGRSAFDLQQVARAAEIELKRVPGTRDVSTLGGPDHVLRVLMDSEQMNAFAVTPLDLAAALRVGNALQSSGSVVAGNREVLVQTGTYLESAADVRQLVVAVRGSADARKPVFMGDVASVEDGPDQPRRYVWFANRDGEFPAVTVQISKKPGVNAADVANALIARVDSLRGTLIPAGVEVTVSRNYGQTATDKAQKLIGKLFFVTAFVVLLVFFALGRREALIVGVAVSLTLAATLFASWAWGFTLNRVSLFALIFSIGILVDDAIVVVENIHRWQTLRPGQPLLEIIPLAVDEVGGPTILATFTVIAALLPMAFVTGLMGPYMSPIPINASLGMFISLAVAFVVTPWLAARLLAAAPHAPAADAPVASRLERLFRRLLTPFLDAQTGQRARRWLLLAIGLLILGSLALAGLKLVVLKMLPFDNKSEFQVVLDMPVGTPLEETARVLREIGAEVVKVPEVSDYQAYAGTASPINFNGLVRQYYLRAAPELGDLQVNLVDHRQRERQSHEIAVSLRAAVETIGRRAGGNAKVVEVPPGPPVLSPIVAEVYGPDYRGQIAVAREVRKVLESTPDLVGVDDSVTAAGSKTILHVLQNKAALLDVAQSDIVEVVRMGLAGEDVTPVHNTESKFEIPVRLTLPAEQQSSLDALLQLRVRSRAGRLVPVSELVEVREQPRETVVYHKDLLPVVYVVADMGGQLDSPLYGMFAARAELVGRSLDGLDHGAGTLGEWFIRQPAAPDAAYSIKWDGEWQVTYETFRDMGIAYAVGLILIYLLVVAHFKSYLVPLIIMAPIPLTVIGVMPGHALLGSQYTATSMIGMIALAGIIVRNSILLVDFIRQQVAEGIDLRAAIIQSAAVRAKPIALTALAAMLGALFILDDPIFNGLAISLIFGIFVSTLLTLIVIPVLYYAAFRKDHQT</sequence>
<feature type="transmembrane region" description="Helical" evidence="1">
    <location>
        <begin position="962"/>
        <end position="983"/>
    </location>
</feature>
<dbReference type="RefSeq" id="WP_186405277.1">
    <property type="nucleotide sequence ID" value="NZ_FLQX01000001.1"/>
</dbReference>